<dbReference type="InterPro" id="IPR053830">
    <property type="entry name" value="DUF6922"/>
</dbReference>
<dbReference type="Pfam" id="PF21956">
    <property type="entry name" value="DUF6922"/>
    <property type="match status" value="1"/>
</dbReference>
<comment type="caution">
    <text evidence="2">The sequence shown here is derived from an EMBL/GenBank/DDBJ whole genome shotgun (WGS) entry which is preliminary data.</text>
</comment>
<gene>
    <name evidence="2" type="ORF">GGR21_000661</name>
</gene>
<dbReference type="CDD" id="cd00093">
    <property type="entry name" value="HTH_XRE"/>
    <property type="match status" value="1"/>
</dbReference>
<organism evidence="2 3">
    <name type="scientific">Dysgonomonas hofstadii</name>
    <dbReference type="NCBI Taxonomy" id="637886"/>
    <lineage>
        <taxon>Bacteria</taxon>
        <taxon>Pseudomonadati</taxon>
        <taxon>Bacteroidota</taxon>
        <taxon>Bacteroidia</taxon>
        <taxon>Bacteroidales</taxon>
        <taxon>Dysgonomonadaceae</taxon>
        <taxon>Dysgonomonas</taxon>
    </lineage>
</organism>
<reference evidence="2 3" key="1">
    <citation type="submission" date="2020-08" db="EMBL/GenBank/DDBJ databases">
        <title>Genomic Encyclopedia of Type Strains, Phase IV (KMG-IV): sequencing the most valuable type-strain genomes for metagenomic binning, comparative biology and taxonomic classification.</title>
        <authorList>
            <person name="Goeker M."/>
        </authorList>
    </citation>
    <scope>NUCLEOTIDE SEQUENCE [LARGE SCALE GENOMIC DNA]</scope>
    <source>
        <strain evidence="2 3">DSM 104969</strain>
    </source>
</reference>
<dbReference type="RefSeq" id="WP_183305724.1">
    <property type="nucleotide sequence ID" value="NZ_JACIEP010000002.1"/>
</dbReference>
<evidence type="ECO:0000313" key="2">
    <source>
        <dbReference type="EMBL" id="MBB4034774.1"/>
    </source>
</evidence>
<name>A0A840CMN2_9BACT</name>
<dbReference type="AlphaFoldDB" id="A0A840CMN2"/>
<feature type="domain" description="HTH cro/C1-type" evidence="1">
    <location>
        <begin position="17"/>
        <end position="71"/>
    </location>
</feature>
<dbReference type="SUPFAM" id="SSF47413">
    <property type="entry name" value="lambda repressor-like DNA-binding domains"/>
    <property type="match status" value="1"/>
</dbReference>
<dbReference type="Gene3D" id="1.10.260.40">
    <property type="entry name" value="lambda repressor-like DNA-binding domains"/>
    <property type="match status" value="1"/>
</dbReference>
<keyword evidence="3" id="KW-1185">Reference proteome</keyword>
<evidence type="ECO:0000259" key="1">
    <source>
        <dbReference type="PROSITE" id="PS50943"/>
    </source>
</evidence>
<dbReference type="EMBL" id="JACIEP010000002">
    <property type="protein sequence ID" value="MBB4034774.1"/>
    <property type="molecule type" value="Genomic_DNA"/>
</dbReference>
<proteinExistence type="predicted"/>
<sequence>MDSRIDIIKGIHPGKFIERELKKKNLTQRALAEETGIPYQTINAIIAGRRNLTTEQALKIDSSLNLEEGFLAILQTHYYIKQYREKELANLFPAHPHIRRILFWDTDFDKINWGKSKYAVIKRVLERGNKEEIDEIKRFYNLSTSELKQ</sequence>
<dbReference type="SMART" id="SM00530">
    <property type="entry name" value="HTH_XRE"/>
    <property type="match status" value="1"/>
</dbReference>
<dbReference type="InterPro" id="IPR001387">
    <property type="entry name" value="Cro/C1-type_HTH"/>
</dbReference>
<dbReference type="Proteomes" id="UP000555103">
    <property type="component" value="Unassembled WGS sequence"/>
</dbReference>
<dbReference type="InterPro" id="IPR010982">
    <property type="entry name" value="Lambda_DNA-bd_dom_sf"/>
</dbReference>
<dbReference type="GO" id="GO:0003677">
    <property type="term" value="F:DNA binding"/>
    <property type="evidence" value="ECO:0007669"/>
    <property type="project" value="InterPro"/>
</dbReference>
<evidence type="ECO:0000313" key="3">
    <source>
        <dbReference type="Proteomes" id="UP000555103"/>
    </source>
</evidence>
<dbReference type="PROSITE" id="PS50943">
    <property type="entry name" value="HTH_CROC1"/>
    <property type="match status" value="1"/>
</dbReference>
<protein>
    <submittedName>
        <fullName evidence="2">Addiction module HigA family antidote</fullName>
    </submittedName>
</protein>
<dbReference type="Pfam" id="PF01381">
    <property type="entry name" value="HTH_3"/>
    <property type="match status" value="1"/>
</dbReference>
<accession>A0A840CMN2</accession>